<dbReference type="GeneID" id="31086347"/>
<protein>
    <submittedName>
        <fullName evidence="1">ATP synthase F0 subunit 6</fullName>
    </submittedName>
</protein>
<reference evidence="1" key="1">
    <citation type="submission" date="2015-01" db="EMBL/GenBank/DDBJ databases">
        <title>Complete mitochondrial genome of Homoiodoris japonica (Gastropoda: Opisthobranchia: Nudibranchia: Dorididae).</title>
        <authorList>
            <person name="Liu C."/>
            <person name="Shen H.D."/>
        </authorList>
    </citation>
    <scope>NUCLEOTIDE SEQUENCE</scope>
</reference>
<evidence type="ECO:0000313" key="1">
    <source>
        <dbReference type="EMBL" id="AKK32255.1"/>
    </source>
</evidence>
<name>A0A1R7SVB4_9GAST</name>
<dbReference type="EMBL" id="KP635442">
    <property type="protein sequence ID" value="AKK32255.1"/>
    <property type="molecule type" value="Genomic_DNA"/>
</dbReference>
<organism evidence="1">
    <name type="scientific">Homoiodoris japonica</name>
    <dbReference type="NCBI Taxonomy" id="1663358"/>
    <lineage>
        <taxon>Eukaryota</taxon>
        <taxon>Metazoa</taxon>
        <taxon>Spiralia</taxon>
        <taxon>Lophotrochozoa</taxon>
        <taxon>Mollusca</taxon>
        <taxon>Gastropoda</taxon>
        <taxon>Heterobranchia</taxon>
        <taxon>Euthyneura</taxon>
        <taxon>Nudipleura</taxon>
        <taxon>Nudibranchia</taxon>
        <taxon>Doridina</taxon>
        <taxon>Eudoridoidea</taxon>
        <taxon>Dorididae</taxon>
        <taxon>Homoiodoris</taxon>
    </lineage>
</organism>
<sequence>MSLLMEIIANSVFEYLCPQDDENKNVEAIKIGVAHMKTEKLPACMQSKEENKSVNIYLSDGSLKAKAET</sequence>
<geneLocation type="mitochondrion" evidence="1"/>
<dbReference type="RefSeq" id="YP_009350093.1">
    <property type="nucleotide sequence ID" value="NC_034006.1"/>
</dbReference>
<proteinExistence type="predicted"/>
<keyword evidence="1" id="KW-0496">Mitochondrion</keyword>
<dbReference type="AlphaFoldDB" id="A0A1R7SVB4"/>
<accession>A0A1R7SVB4</accession>
<gene>
    <name evidence="1" type="primary">ATP6</name>
</gene>
<dbReference type="CTD" id="4508"/>